<proteinExistence type="predicted"/>
<sequence length="107" mass="12314">MEKNYVKIVEVVLQEDLAYQHGSKKNYLMRLIYKAIDNEYYSRDIVKLLSETYESGISGDHKDVVKLILAIKSSNKGDIIADQVHIKMALDDVQTKMDSSERTYVVL</sequence>
<comment type="caution">
    <text evidence="1">The sequence shown here is derived from an EMBL/GenBank/DDBJ whole genome shotgun (WGS) entry which is preliminary data.</text>
</comment>
<dbReference type="EMBL" id="JAUIZM010000005">
    <property type="protein sequence ID" value="KAK1382022.1"/>
    <property type="molecule type" value="Genomic_DNA"/>
</dbReference>
<gene>
    <name evidence="1" type="ORF">POM88_019757</name>
</gene>
<name>A0AAD8MR53_9APIA</name>
<organism evidence="1 2">
    <name type="scientific">Heracleum sosnowskyi</name>
    <dbReference type="NCBI Taxonomy" id="360622"/>
    <lineage>
        <taxon>Eukaryota</taxon>
        <taxon>Viridiplantae</taxon>
        <taxon>Streptophyta</taxon>
        <taxon>Embryophyta</taxon>
        <taxon>Tracheophyta</taxon>
        <taxon>Spermatophyta</taxon>
        <taxon>Magnoliopsida</taxon>
        <taxon>eudicotyledons</taxon>
        <taxon>Gunneridae</taxon>
        <taxon>Pentapetalae</taxon>
        <taxon>asterids</taxon>
        <taxon>campanulids</taxon>
        <taxon>Apiales</taxon>
        <taxon>Apiaceae</taxon>
        <taxon>Apioideae</taxon>
        <taxon>apioid superclade</taxon>
        <taxon>Tordylieae</taxon>
        <taxon>Tordyliinae</taxon>
        <taxon>Heracleum</taxon>
    </lineage>
</organism>
<reference evidence="1" key="2">
    <citation type="submission" date="2023-05" db="EMBL/GenBank/DDBJ databases">
        <authorList>
            <person name="Schelkunov M.I."/>
        </authorList>
    </citation>
    <scope>NUCLEOTIDE SEQUENCE</scope>
    <source>
        <strain evidence="1">Hsosn_3</strain>
        <tissue evidence="1">Leaf</tissue>
    </source>
</reference>
<dbReference type="Proteomes" id="UP001237642">
    <property type="component" value="Unassembled WGS sequence"/>
</dbReference>
<evidence type="ECO:0000313" key="1">
    <source>
        <dbReference type="EMBL" id="KAK1382022.1"/>
    </source>
</evidence>
<protein>
    <submittedName>
        <fullName evidence="1">Uncharacterized protein</fullName>
    </submittedName>
</protein>
<accession>A0AAD8MR53</accession>
<keyword evidence="2" id="KW-1185">Reference proteome</keyword>
<evidence type="ECO:0000313" key="2">
    <source>
        <dbReference type="Proteomes" id="UP001237642"/>
    </source>
</evidence>
<dbReference type="AlphaFoldDB" id="A0AAD8MR53"/>
<reference evidence="1" key="1">
    <citation type="submission" date="2023-02" db="EMBL/GenBank/DDBJ databases">
        <title>Genome of toxic invasive species Heracleum sosnowskyi carries increased number of genes despite the absence of recent whole-genome duplications.</title>
        <authorList>
            <person name="Schelkunov M."/>
            <person name="Shtratnikova V."/>
            <person name="Makarenko M."/>
            <person name="Klepikova A."/>
            <person name="Omelchenko D."/>
            <person name="Novikova G."/>
            <person name="Obukhova E."/>
            <person name="Bogdanov V."/>
            <person name="Penin A."/>
            <person name="Logacheva M."/>
        </authorList>
    </citation>
    <scope>NUCLEOTIDE SEQUENCE</scope>
    <source>
        <strain evidence="1">Hsosn_3</strain>
        <tissue evidence="1">Leaf</tissue>
    </source>
</reference>